<reference evidence="2" key="1">
    <citation type="journal article" date="2019" name="Sci. Rep.">
        <title>Draft genome of Tanacetum cinerariifolium, the natural source of mosquito coil.</title>
        <authorList>
            <person name="Yamashiro T."/>
            <person name="Shiraishi A."/>
            <person name="Satake H."/>
            <person name="Nakayama K."/>
        </authorList>
    </citation>
    <scope>NUCLEOTIDE SEQUENCE</scope>
</reference>
<sequence>MDGGRGECVDSGGVLVPGVSEGLAVKVLVACEFEKLTRIAPEGNDEPKDSLDQRERGVDALIAVTGLQRWDEASELVVGETSGLCGSEGVGRGGNDRPPIFNYVQRQSRIKRYIDTKPNNELIHYCLQNPPYKFKWIKKTIPVVEGIDNNIYSIVDACLNVCDMWKAIERLEQGESINKENLTPLTPTLIHAGDSCEGGFDPRDEINGLEGKS</sequence>
<dbReference type="EMBL" id="BKCJ010010256">
    <property type="protein sequence ID" value="GEU90758.1"/>
    <property type="molecule type" value="Genomic_DNA"/>
</dbReference>
<organism evidence="2">
    <name type="scientific">Tanacetum cinerariifolium</name>
    <name type="common">Dalmatian daisy</name>
    <name type="synonym">Chrysanthemum cinerariifolium</name>
    <dbReference type="NCBI Taxonomy" id="118510"/>
    <lineage>
        <taxon>Eukaryota</taxon>
        <taxon>Viridiplantae</taxon>
        <taxon>Streptophyta</taxon>
        <taxon>Embryophyta</taxon>
        <taxon>Tracheophyta</taxon>
        <taxon>Spermatophyta</taxon>
        <taxon>Magnoliopsida</taxon>
        <taxon>eudicotyledons</taxon>
        <taxon>Gunneridae</taxon>
        <taxon>Pentapetalae</taxon>
        <taxon>asterids</taxon>
        <taxon>campanulids</taxon>
        <taxon>Asterales</taxon>
        <taxon>Asteraceae</taxon>
        <taxon>Asteroideae</taxon>
        <taxon>Anthemideae</taxon>
        <taxon>Anthemidinae</taxon>
        <taxon>Tanacetum</taxon>
    </lineage>
</organism>
<protein>
    <submittedName>
        <fullName evidence="2">Uncharacterized protein</fullName>
    </submittedName>
</protein>
<name>A0A6L2NWX8_TANCI</name>
<accession>A0A6L2NWX8</accession>
<dbReference type="AlphaFoldDB" id="A0A6L2NWX8"/>
<feature type="compositionally biased region" description="Basic and acidic residues" evidence="1">
    <location>
        <begin position="200"/>
        <end position="213"/>
    </location>
</feature>
<comment type="caution">
    <text evidence="2">The sequence shown here is derived from an EMBL/GenBank/DDBJ whole genome shotgun (WGS) entry which is preliminary data.</text>
</comment>
<proteinExistence type="predicted"/>
<evidence type="ECO:0000256" key="1">
    <source>
        <dbReference type="SAM" id="MobiDB-lite"/>
    </source>
</evidence>
<evidence type="ECO:0000313" key="2">
    <source>
        <dbReference type="EMBL" id="GEU90758.1"/>
    </source>
</evidence>
<feature type="region of interest" description="Disordered" evidence="1">
    <location>
        <begin position="193"/>
        <end position="213"/>
    </location>
</feature>
<gene>
    <name evidence="2" type="ORF">Tci_062736</name>
</gene>